<evidence type="ECO:0000313" key="2">
    <source>
        <dbReference type="EMBL" id="PSR77394.1"/>
    </source>
</evidence>
<name>A0A2R6NZN1_9APHY</name>
<evidence type="ECO:0000313" key="4">
    <source>
        <dbReference type="Proteomes" id="UP000186601"/>
    </source>
</evidence>
<dbReference type="AlphaFoldDB" id="A0A2R6NZN1"/>
<feature type="compositionally biased region" description="Low complexity" evidence="1">
    <location>
        <begin position="179"/>
        <end position="192"/>
    </location>
</feature>
<feature type="region of interest" description="Disordered" evidence="1">
    <location>
        <begin position="177"/>
        <end position="202"/>
    </location>
</feature>
<keyword evidence="4" id="KW-1185">Reference proteome</keyword>
<evidence type="ECO:0000313" key="3">
    <source>
        <dbReference type="EMBL" id="PSR81511.1"/>
    </source>
</evidence>
<protein>
    <submittedName>
        <fullName evidence="3">Uncharacterized protein</fullName>
    </submittedName>
</protein>
<feature type="compositionally biased region" description="Low complexity" evidence="1">
    <location>
        <begin position="283"/>
        <end position="301"/>
    </location>
</feature>
<dbReference type="OrthoDB" id="2984747at2759"/>
<proteinExistence type="predicted"/>
<sequence>MVVTAFNCCVTPFWAIRASNCAETESLTQSRIKPDRPEYHGPPSLAEIHILDTAADDRDDYPSHGDQPLAPDHTAPIIPMFEETEVCMTCGRPVDGLDSASPSLSSATSSAYPSPYLDGMKTGNLDVPALVPSVLGHRPQHSISSSSSGWSALTDEEEGDPYVYASSDYQSEMISLDVPSSKPSSHLHSKLSYTRRPSTTNHRSMVPLLLRHNSSMTSSSGSSFGVPRSMPSPFYAATEDDCSSICPSEDLPEDSSEREGTPGAARRKRNRASLPAYFSLLQGTTPSTGAASPSSSPRLPRRVPSVLQTLSRSMHASPTTPKVSHAAVVLTTAEAHIEQSAPRGRGRRRECDPDARSASSRRSVARSPPRHLSRPALSAVHRARIDSVEKVAEWVSSSPVVGHHHSRKHTITVLEGTARRNSSPPAQPKYEFVDALTRGLRGCAIADDDEDEEEDGVEEIMEGRRGRRMVGELDEPMWEEAPGYGSGRSGLRARERGRAGVVRALGLH</sequence>
<reference evidence="3 4" key="1">
    <citation type="submission" date="2018-02" db="EMBL/GenBank/DDBJ databases">
        <title>Genome sequence of the basidiomycete white-rot fungus Phlebia centrifuga.</title>
        <authorList>
            <person name="Granchi Z."/>
            <person name="Peng M."/>
            <person name="de Vries R.P."/>
            <person name="Hilden K."/>
            <person name="Makela M.R."/>
            <person name="Grigoriev I."/>
            <person name="Riley R."/>
        </authorList>
    </citation>
    <scope>NUCLEOTIDE SEQUENCE [LARGE SCALE GENOMIC DNA]</scope>
    <source>
        <strain evidence="3 4">FBCC195</strain>
    </source>
</reference>
<gene>
    <name evidence="3" type="ORF">PHLCEN_2v6369</name>
    <name evidence="2" type="ORF">PHLCEN_2v7917</name>
</gene>
<dbReference type="Proteomes" id="UP000186601">
    <property type="component" value="Unassembled WGS sequence"/>
</dbReference>
<organism evidence="3 4">
    <name type="scientific">Hermanssonia centrifuga</name>
    <dbReference type="NCBI Taxonomy" id="98765"/>
    <lineage>
        <taxon>Eukaryota</taxon>
        <taxon>Fungi</taxon>
        <taxon>Dikarya</taxon>
        <taxon>Basidiomycota</taxon>
        <taxon>Agaricomycotina</taxon>
        <taxon>Agaricomycetes</taxon>
        <taxon>Polyporales</taxon>
        <taxon>Meruliaceae</taxon>
        <taxon>Hermanssonia</taxon>
    </lineage>
</organism>
<feature type="region of interest" description="Disordered" evidence="1">
    <location>
        <begin position="239"/>
        <end position="301"/>
    </location>
</feature>
<evidence type="ECO:0000256" key="1">
    <source>
        <dbReference type="SAM" id="MobiDB-lite"/>
    </source>
</evidence>
<dbReference type="EMBL" id="MLYV02000795">
    <property type="protein sequence ID" value="PSR77394.1"/>
    <property type="molecule type" value="Genomic_DNA"/>
</dbReference>
<feature type="region of interest" description="Disordered" evidence="1">
    <location>
        <begin position="335"/>
        <end position="377"/>
    </location>
</feature>
<feature type="compositionally biased region" description="Low complexity" evidence="1">
    <location>
        <begin position="356"/>
        <end position="367"/>
    </location>
</feature>
<dbReference type="EMBL" id="MLYV02000616">
    <property type="protein sequence ID" value="PSR81511.1"/>
    <property type="molecule type" value="Genomic_DNA"/>
</dbReference>
<accession>A0A2R6NZN1</accession>
<comment type="caution">
    <text evidence="3">The sequence shown here is derived from an EMBL/GenBank/DDBJ whole genome shotgun (WGS) entry which is preliminary data.</text>
</comment>